<dbReference type="Gene3D" id="3.40.50.1000">
    <property type="entry name" value="HAD superfamily/HAD-like"/>
    <property type="match status" value="1"/>
</dbReference>
<sequence>MLQSIARGLRAARNGLTHVRHFSEAKPPGPVTSRLAALEEETASGHKLFQNVSLPEGAGAAAATAARAGGAGAGAGAGAAAAGPEALGTHPLLNAAGNAVFFGGVAAASFFGYYYWRYEVDELEALVESTSRPENAFPGSGAWAAVMGWYVERRRALEGEVKKYADPPSDKLLPDLPPAARHIKTLVLDLDHLLVHSHWTRERGWRCYKRPGAEEFIAGMAQYYELVVYTDKLCTYVDPILDRLDPQRLIQYRLYRDSNQWENNEHVRDLTKLNRDLAQVLFLTADPEARFNPPENGIRLKPWRKEPGDTGLVDMLPFLEAVVATHVPDVRRTVAAYAEEEDIPQAFKARMAAVTEQRAQRQGVGRGLLSGLAGGR</sequence>
<keyword evidence="4" id="KW-0812">Transmembrane</keyword>
<evidence type="ECO:0000313" key="14">
    <source>
        <dbReference type="EMBL" id="JAT75951.1"/>
    </source>
</evidence>
<evidence type="ECO:0000256" key="5">
    <source>
        <dbReference type="ARBA" id="ARBA00022792"/>
    </source>
</evidence>
<evidence type="ECO:0000259" key="13">
    <source>
        <dbReference type="PROSITE" id="PS50969"/>
    </source>
</evidence>
<dbReference type="InterPro" id="IPR023214">
    <property type="entry name" value="HAD_sf"/>
</dbReference>
<evidence type="ECO:0000256" key="2">
    <source>
        <dbReference type="ARBA" id="ARBA00006344"/>
    </source>
</evidence>
<dbReference type="CDD" id="cd07521">
    <property type="entry name" value="HAD_FCP1-like"/>
    <property type="match status" value="1"/>
</dbReference>
<dbReference type="SUPFAM" id="SSF56784">
    <property type="entry name" value="HAD-like"/>
    <property type="match status" value="1"/>
</dbReference>
<dbReference type="GO" id="GO:0015031">
    <property type="term" value="P:protein transport"/>
    <property type="evidence" value="ECO:0007669"/>
    <property type="project" value="UniProtKB-KW"/>
</dbReference>
<dbReference type="SMART" id="SM00577">
    <property type="entry name" value="CPDc"/>
    <property type="match status" value="1"/>
</dbReference>
<dbReference type="PANTHER" id="PTHR12210">
    <property type="entry name" value="DULLARD PROTEIN PHOSPHATASE"/>
    <property type="match status" value="1"/>
</dbReference>
<organism evidence="14">
    <name type="scientific">Auxenochlorella protothecoides</name>
    <name type="common">Green microalga</name>
    <name type="synonym">Chlorella protothecoides</name>
    <dbReference type="NCBI Taxonomy" id="3075"/>
    <lineage>
        <taxon>Eukaryota</taxon>
        <taxon>Viridiplantae</taxon>
        <taxon>Chlorophyta</taxon>
        <taxon>core chlorophytes</taxon>
        <taxon>Trebouxiophyceae</taxon>
        <taxon>Chlorellales</taxon>
        <taxon>Chlorellaceae</taxon>
        <taxon>Auxenochlorella</taxon>
    </lineage>
</organism>
<dbReference type="PROSITE" id="PS50969">
    <property type="entry name" value="FCP1"/>
    <property type="match status" value="1"/>
</dbReference>
<keyword evidence="11" id="KW-0472">Membrane</keyword>
<keyword evidence="9 12" id="KW-0811">Translocation</keyword>
<evidence type="ECO:0000256" key="4">
    <source>
        <dbReference type="ARBA" id="ARBA00022692"/>
    </source>
</evidence>
<evidence type="ECO:0000256" key="7">
    <source>
        <dbReference type="ARBA" id="ARBA00022946"/>
    </source>
</evidence>
<protein>
    <recommendedName>
        <fullName evidence="12">Mitochondrial import inner membrane translocase subunit TIM50</fullName>
    </recommendedName>
</protein>
<comment type="similarity">
    <text evidence="2 12">Belongs to the TIM50 family.</text>
</comment>
<dbReference type="InterPro" id="IPR004274">
    <property type="entry name" value="FCP1_dom"/>
</dbReference>
<keyword evidence="3 12" id="KW-0813">Transport</keyword>
<feature type="domain" description="FCP1 homology" evidence="13">
    <location>
        <begin position="179"/>
        <end position="322"/>
    </location>
</feature>
<name>A0A1D2AA43_AUXPR</name>
<comment type="subcellular location">
    <subcellularLocation>
        <location evidence="1 12">Mitochondrion inner membrane</location>
        <topology evidence="1 12">Single-pass membrane protein</topology>
    </subcellularLocation>
</comment>
<dbReference type="AlphaFoldDB" id="A0A1D2AA43"/>
<comment type="subunit">
    <text evidence="12">Component of the TIM23 complex.</text>
</comment>
<evidence type="ECO:0000256" key="10">
    <source>
        <dbReference type="ARBA" id="ARBA00023128"/>
    </source>
</evidence>
<keyword evidence="10 12" id="KW-0496">Mitochondrion</keyword>
<dbReference type="InterPro" id="IPR036412">
    <property type="entry name" value="HAD-like_sf"/>
</dbReference>
<accession>A0A1D2AA43</accession>
<reference evidence="14" key="1">
    <citation type="submission" date="2015-08" db="EMBL/GenBank/DDBJ databases">
        <authorList>
            <person name="Babu N.S."/>
            <person name="Beckwith C.J."/>
            <person name="Beseler K.G."/>
            <person name="Brison A."/>
            <person name="Carone J.V."/>
            <person name="Caskin T.P."/>
            <person name="Diamond M."/>
            <person name="Durham M.E."/>
            <person name="Foxe J.M."/>
            <person name="Go M."/>
            <person name="Henderson B.A."/>
            <person name="Jones I.B."/>
            <person name="McGettigan J.A."/>
            <person name="Micheletti S.J."/>
            <person name="Nasrallah M.E."/>
            <person name="Ortiz D."/>
            <person name="Piller C.R."/>
            <person name="Privatt S.R."/>
            <person name="Schneider S.L."/>
            <person name="Sharp S."/>
            <person name="Smith T.C."/>
            <person name="Stanton J.D."/>
            <person name="Ullery H.E."/>
            <person name="Wilson R.J."/>
            <person name="Serrano M.G."/>
            <person name="Buck G."/>
            <person name="Lee V."/>
            <person name="Wang Y."/>
            <person name="Carvalho R."/>
            <person name="Voegtly L."/>
            <person name="Shi R."/>
            <person name="Duckworth R."/>
            <person name="Johnson A."/>
            <person name="Loviza R."/>
            <person name="Walstead R."/>
            <person name="Shah Z."/>
            <person name="Kiflezghi M."/>
            <person name="Wade K."/>
            <person name="Ball S.L."/>
            <person name="Bradley K.W."/>
            <person name="Asai D.J."/>
            <person name="Bowman C.A."/>
            <person name="Russell D.A."/>
            <person name="Pope W.H."/>
            <person name="Jacobs-Sera D."/>
            <person name="Hendrix R.W."/>
            <person name="Hatfull G.F."/>
        </authorList>
    </citation>
    <scope>NUCLEOTIDE SEQUENCE</scope>
</reference>
<gene>
    <name evidence="14" type="ORF">g.1994</name>
</gene>
<evidence type="ECO:0000256" key="8">
    <source>
        <dbReference type="ARBA" id="ARBA00022989"/>
    </source>
</evidence>
<evidence type="ECO:0000256" key="12">
    <source>
        <dbReference type="RuleBase" id="RU365079"/>
    </source>
</evidence>
<dbReference type="GO" id="GO:0005744">
    <property type="term" value="C:TIM23 mitochondrial import inner membrane translocase complex"/>
    <property type="evidence" value="ECO:0007669"/>
    <property type="project" value="UniProtKB-UniRule"/>
</dbReference>
<dbReference type="FunFam" id="3.40.50.1000:FF:000019">
    <property type="entry name" value="Mitochondrial import inner membrane translocase subunit TIM50"/>
    <property type="match status" value="1"/>
</dbReference>
<evidence type="ECO:0000256" key="1">
    <source>
        <dbReference type="ARBA" id="ARBA00004434"/>
    </source>
</evidence>
<dbReference type="Pfam" id="PF03031">
    <property type="entry name" value="NIF"/>
    <property type="match status" value="1"/>
</dbReference>
<keyword evidence="6 12" id="KW-0653">Protein transport</keyword>
<evidence type="ECO:0000256" key="6">
    <source>
        <dbReference type="ARBA" id="ARBA00022927"/>
    </source>
</evidence>
<dbReference type="InterPro" id="IPR050365">
    <property type="entry name" value="TIM50"/>
</dbReference>
<comment type="function">
    <text evidence="12">Essential component of the TIM23 complex, a complex that mediates the translocation of transit peptide-containing proteins across the mitochondrial inner membrane.</text>
</comment>
<keyword evidence="7 12" id="KW-0809">Transit peptide</keyword>
<keyword evidence="5" id="KW-0999">Mitochondrion inner membrane</keyword>
<dbReference type="EMBL" id="GDKF01002671">
    <property type="protein sequence ID" value="JAT75951.1"/>
    <property type="molecule type" value="Transcribed_RNA"/>
</dbReference>
<evidence type="ECO:0000256" key="3">
    <source>
        <dbReference type="ARBA" id="ARBA00022448"/>
    </source>
</evidence>
<evidence type="ECO:0000256" key="9">
    <source>
        <dbReference type="ARBA" id="ARBA00023010"/>
    </source>
</evidence>
<proteinExistence type="inferred from homology"/>
<keyword evidence="8" id="KW-1133">Transmembrane helix</keyword>
<evidence type="ECO:0000256" key="11">
    <source>
        <dbReference type="ARBA" id="ARBA00023136"/>
    </source>
</evidence>